<dbReference type="EMBL" id="BMQN01000003">
    <property type="protein sequence ID" value="GGR93239.1"/>
    <property type="molecule type" value="Genomic_DNA"/>
</dbReference>
<comment type="pathway">
    <text evidence="11">Nucleotide-sugar biosynthesis; ADP-L-glycero-beta-D-manno-heptose biosynthesis; ADP-L-glycero-beta-D-manno-heptose from D-glycero-beta-D-manno-heptose 7-phosphate: step 1/4.</text>
</comment>
<sequence length="494" mass="53634">MNFTDTSRLLQALNDGFGQPRVVVVGDLMLDHYLIGNVERVSPEAPIPVVHLHREKWVLGGAGNVAANLRGLGAQVTLCGVVGEDLEARRIAELLNEQQIQAELLTVNEVPSIVKTRILGENHHIVRVDREAPLSPGDWQEAFVDRVFAALDGADAMLLSDYGKGVLSPEVCRRLIEACRERHCPVMVDPKGRDFGKYRGASVVTPNVKELLTVTGRQAADEVSLIDQAREVLNVNGVGAVLLTRGAEGMSFITADTHVYQRATAQTVFDVSGAGDTVVAAATLMLIGGFAWSDILGLANLAASLVISKPGTVAIDRQDLLQHFTAHTASLLSHERKIVSAQAAAASLDQARREGRRVVFTNGCFDLLHPGHLKLLEQARHHGDVLVVGINSDTSVQRLKGPLRPMNNEQDRAAMLSGLEAVDHVVIFEEDNPLALIERLQPDVLIKGGDYQLEDIVGSHEVMRRGGEVKTIPMKEGYSSTQLINRIAERMHGV</sequence>
<evidence type="ECO:0000256" key="6">
    <source>
        <dbReference type="ARBA" id="ARBA00022777"/>
    </source>
</evidence>
<dbReference type="Proteomes" id="UP000644548">
    <property type="component" value="Unassembled WGS sequence"/>
</dbReference>
<dbReference type="SUPFAM" id="SSF52374">
    <property type="entry name" value="Nucleotidylyl transferase"/>
    <property type="match status" value="1"/>
</dbReference>
<dbReference type="CDD" id="cd01172">
    <property type="entry name" value="RfaE_like"/>
    <property type="match status" value="1"/>
</dbReference>
<dbReference type="Gene3D" id="3.40.50.620">
    <property type="entry name" value="HUPs"/>
    <property type="match status" value="1"/>
</dbReference>
<keyword evidence="6 11" id="KW-0418">Kinase</keyword>
<evidence type="ECO:0000256" key="10">
    <source>
        <dbReference type="ARBA" id="ARBA00047428"/>
    </source>
</evidence>
<dbReference type="InterPro" id="IPR023030">
    <property type="entry name" value="Bifunc_HldE"/>
</dbReference>
<evidence type="ECO:0000256" key="8">
    <source>
        <dbReference type="ARBA" id="ARBA00023268"/>
    </source>
</evidence>
<evidence type="ECO:0000256" key="1">
    <source>
        <dbReference type="ARBA" id="ARBA00002319"/>
    </source>
</evidence>
<name>A0ABQ2S566_9DEIO</name>
<evidence type="ECO:0000313" key="15">
    <source>
        <dbReference type="Proteomes" id="UP000644548"/>
    </source>
</evidence>
<comment type="pathway">
    <text evidence="11">Nucleotide-sugar biosynthesis; ADP-L-glycero-beta-D-manno-heptose biosynthesis; ADP-L-glycero-beta-D-manno-heptose from D-glycero-beta-D-manno-heptose 7-phosphate: step 3/4.</text>
</comment>
<comment type="similarity">
    <text evidence="11">In the N-terminal section; belongs to the carbohydrate kinase PfkB family.</text>
</comment>
<evidence type="ECO:0000313" key="14">
    <source>
        <dbReference type="EMBL" id="GGR93239.1"/>
    </source>
</evidence>
<feature type="region of interest" description="Ribokinase" evidence="11">
    <location>
        <begin position="1"/>
        <end position="332"/>
    </location>
</feature>
<dbReference type="PANTHER" id="PTHR46969:SF1">
    <property type="entry name" value="BIFUNCTIONAL PROTEIN HLDE"/>
    <property type="match status" value="1"/>
</dbReference>
<evidence type="ECO:0000256" key="3">
    <source>
        <dbReference type="ARBA" id="ARBA00022679"/>
    </source>
</evidence>
<dbReference type="NCBIfam" id="TIGR02199">
    <property type="entry name" value="rfaE_dom_II"/>
    <property type="match status" value="1"/>
</dbReference>
<keyword evidence="4 11" id="KW-0548">Nucleotidyltransferase</keyword>
<feature type="domain" description="Carbohydrate kinase PfkB" evidence="12">
    <location>
        <begin position="21"/>
        <end position="314"/>
    </location>
</feature>
<dbReference type="PANTHER" id="PTHR46969">
    <property type="entry name" value="BIFUNCTIONAL PROTEIN HLDE"/>
    <property type="match status" value="1"/>
</dbReference>
<comment type="caution">
    <text evidence="14">The sequence shown here is derived from an EMBL/GenBank/DDBJ whole genome shotgun (WGS) entry which is preliminary data.</text>
</comment>
<dbReference type="HAMAP" id="MF_01603">
    <property type="entry name" value="HldE"/>
    <property type="match status" value="1"/>
</dbReference>
<comment type="catalytic activity">
    <reaction evidence="10 11">
        <text>D-glycero-beta-D-manno-heptose 1-phosphate + ATP + H(+) = ADP-D-glycero-beta-D-manno-heptose + diphosphate</text>
        <dbReference type="Rhea" id="RHEA:27465"/>
        <dbReference type="ChEBI" id="CHEBI:15378"/>
        <dbReference type="ChEBI" id="CHEBI:30616"/>
        <dbReference type="ChEBI" id="CHEBI:33019"/>
        <dbReference type="ChEBI" id="CHEBI:59967"/>
        <dbReference type="ChEBI" id="CHEBI:61593"/>
        <dbReference type="EC" id="2.7.7.70"/>
    </reaction>
</comment>
<feature type="binding site" evidence="11">
    <location>
        <begin position="207"/>
        <end position="210"/>
    </location>
    <ligand>
        <name>ATP</name>
        <dbReference type="ChEBI" id="CHEBI:30616"/>
    </ligand>
</feature>
<keyword evidence="9 11" id="KW-0119">Carbohydrate metabolism</keyword>
<dbReference type="InterPro" id="IPR004821">
    <property type="entry name" value="Cyt_trans-like"/>
</dbReference>
<evidence type="ECO:0000256" key="9">
    <source>
        <dbReference type="ARBA" id="ARBA00023277"/>
    </source>
</evidence>
<dbReference type="InterPro" id="IPR011913">
    <property type="entry name" value="RfaE_dom_I"/>
</dbReference>
<comment type="catalytic activity">
    <reaction evidence="11">
        <text>D-glycero-beta-D-manno-heptose 7-phosphate + ATP = D-glycero-beta-D-manno-heptose 1,7-bisphosphate + ADP + H(+)</text>
        <dbReference type="Rhea" id="RHEA:27473"/>
        <dbReference type="ChEBI" id="CHEBI:15378"/>
        <dbReference type="ChEBI" id="CHEBI:30616"/>
        <dbReference type="ChEBI" id="CHEBI:60204"/>
        <dbReference type="ChEBI" id="CHEBI:60208"/>
        <dbReference type="ChEBI" id="CHEBI:456216"/>
        <dbReference type="EC" id="2.7.1.167"/>
    </reaction>
</comment>
<feature type="domain" description="Cytidyltransferase-like" evidence="13">
    <location>
        <begin position="360"/>
        <end position="486"/>
    </location>
</feature>
<evidence type="ECO:0000256" key="2">
    <source>
        <dbReference type="ARBA" id="ARBA00003753"/>
    </source>
</evidence>
<comment type="similarity">
    <text evidence="11">In the C-terminal section; belongs to the cytidylyltransferase family.</text>
</comment>
<evidence type="ECO:0000259" key="13">
    <source>
        <dbReference type="Pfam" id="PF01467"/>
    </source>
</evidence>
<comment type="function">
    <text evidence="1 11">Catalyzes the phosphorylation of D-glycero-D-manno-heptose 7-phosphate at the C-1 position to selectively form D-glycero-beta-D-manno-heptose-1,7-bisphosphate.</text>
</comment>
<dbReference type="InterPro" id="IPR011914">
    <property type="entry name" value="RfaE_dom_II"/>
</dbReference>
<feature type="region of interest" description="Cytidylyltransferase" evidence="11">
    <location>
        <begin position="360"/>
        <end position="494"/>
    </location>
</feature>
<accession>A0ABQ2S566</accession>
<keyword evidence="3 11" id="KW-0808">Transferase</keyword>
<protein>
    <recommendedName>
        <fullName evidence="11">Bifunctional protein HldE</fullName>
    </recommendedName>
    <domain>
        <recommendedName>
            <fullName evidence="11">D-beta-D-heptose 7-phosphate kinase</fullName>
            <ecNumber evidence="11">2.7.1.167</ecNumber>
        </recommendedName>
        <alternativeName>
            <fullName evidence="11">D-beta-D-heptose 7-phosphotransferase</fullName>
        </alternativeName>
        <alternativeName>
            <fullName evidence="11">D-glycero-beta-D-manno-heptose-7-phosphate kinase</fullName>
        </alternativeName>
    </domain>
    <domain>
        <recommendedName>
            <fullName evidence="11">D-beta-D-heptose 1-phosphate adenylyltransferase</fullName>
            <ecNumber evidence="11">2.7.7.70</ecNumber>
        </recommendedName>
        <alternativeName>
            <fullName evidence="11">D-glycero-beta-D-manno-heptose 1-phosphate adenylyltransferase</fullName>
        </alternativeName>
    </domain>
</protein>
<comment type="subunit">
    <text evidence="11">Homodimer.</text>
</comment>
<dbReference type="SUPFAM" id="SSF53613">
    <property type="entry name" value="Ribokinase-like"/>
    <property type="match status" value="1"/>
</dbReference>
<evidence type="ECO:0000256" key="5">
    <source>
        <dbReference type="ARBA" id="ARBA00022741"/>
    </source>
</evidence>
<gene>
    <name evidence="11 14" type="primary">hldE</name>
    <name evidence="14" type="ORF">GCM10008960_20270</name>
</gene>
<dbReference type="RefSeq" id="WP_189073048.1">
    <property type="nucleotide sequence ID" value="NZ_BMQN01000003.1"/>
</dbReference>
<dbReference type="EC" id="2.7.7.70" evidence="11"/>
<comment type="function">
    <text evidence="2 11">Catalyzes the ADP transfer from ATP to D-glycero-beta-D-manno-heptose 1-phosphate, yielding ADP-D-glycero-beta-D-manno-heptose.</text>
</comment>
<dbReference type="InterPro" id="IPR029056">
    <property type="entry name" value="Ribokinase-like"/>
</dbReference>
<keyword evidence="8 11" id="KW-0511">Multifunctional enzyme</keyword>
<keyword evidence="5 11" id="KW-0547">Nucleotide-binding</keyword>
<dbReference type="Pfam" id="PF01467">
    <property type="entry name" value="CTP_transf_like"/>
    <property type="match status" value="1"/>
</dbReference>
<evidence type="ECO:0000259" key="12">
    <source>
        <dbReference type="Pfam" id="PF00294"/>
    </source>
</evidence>
<keyword evidence="15" id="KW-1185">Reference proteome</keyword>
<feature type="active site" evidence="11">
    <location>
        <position position="276"/>
    </location>
</feature>
<keyword evidence="7 11" id="KW-0067">ATP-binding</keyword>
<dbReference type="InterPro" id="IPR011611">
    <property type="entry name" value="PfkB_dom"/>
</dbReference>
<organism evidence="14 15">
    <name type="scientific">Deinococcus sedimenti</name>
    <dbReference type="NCBI Taxonomy" id="1867090"/>
    <lineage>
        <taxon>Bacteria</taxon>
        <taxon>Thermotogati</taxon>
        <taxon>Deinococcota</taxon>
        <taxon>Deinococci</taxon>
        <taxon>Deinococcales</taxon>
        <taxon>Deinococcaceae</taxon>
        <taxon>Deinococcus</taxon>
    </lineage>
</organism>
<dbReference type="EC" id="2.7.1.167" evidence="11"/>
<evidence type="ECO:0000256" key="4">
    <source>
        <dbReference type="ARBA" id="ARBA00022695"/>
    </source>
</evidence>
<dbReference type="InterPro" id="IPR014729">
    <property type="entry name" value="Rossmann-like_a/b/a_fold"/>
</dbReference>
<evidence type="ECO:0000256" key="11">
    <source>
        <dbReference type="HAMAP-Rule" id="MF_01603"/>
    </source>
</evidence>
<reference evidence="15" key="1">
    <citation type="journal article" date="2019" name="Int. J. Syst. Evol. Microbiol.">
        <title>The Global Catalogue of Microorganisms (GCM) 10K type strain sequencing project: providing services to taxonomists for standard genome sequencing and annotation.</title>
        <authorList>
            <consortium name="The Broad Institute Genomics Platform"/>
            <consortium name="The Broad Institute Genome Sequencing Center for Infectious Disease"/>
            <person name="Wu L."/>
            <person name="Ma J."/>
        </authorList>
    </citation>
    <scope>NUCLEOTIDE SEQUENCE [LARGE SCALE GENOMIC DNA]</scope>
    <source>
        <strain evidence="15">JCM 31405</strain>
    </source>
</reference>
<dbReference type="Pfam" id="PF00294">
    <property type="entry name" value="PfkB"/>
    <property type="match status" value="1"/>
</dbReference>
<proteinExistence type="inferred from homology"/>
<dbReference type="NCBIfam" id="TIGR00125">
    <property type="entry name" value="cyt_tran_rel"/>
    <property type="match status" value="1"/>
</dbReference>
<evidence type="ECO:0000256" key="7">
    <source>
        <dbReference type="ARBA" id="ARBA00022840"/>
    </source>
</evidence>
<dbReference type="Gene3D" id="3.40.1190.20">
    <property type="match status" value="1"/>
</dbReference>